<sequence>MVFKQCCRIQKYQEKGFPPKSSQRGKLAKSTVELLSVPPIKTQSTPSLSIYTYRYLNLYLNLSLSLSLKICPKDINQRPLQNTSTLFSQVYKSLHVFLRMVTQGFDCSSCRIAN</sequence>
<reference evidence="1 2" key="2">
    <citation type="journal article" date="2022" name="Mol. Ecol. Resour.">
        <title>The genomes of chicory, endive, great burdock and yacon provide insights into Asteraceae paleo-polyploidization history and plant inulin production.</title>
        <authorList>
            <person name="Fan W."/>
            <person name="Wang S."/>
            <person name="Wang H."/>
            <person name="Wang A."/>
            <person name="Jiang F."/>
            <person name="Liu H."/>
            <person name="Zhao H."/>
            <person name="Xu D."/>
            <person name="Zhang Y."/>
        </authorList>
    </citation>
    <scope>NUCLEOTIDE SEQUENCE [LARGE SCALE GENOMIC DNA]</scope>
    <source>
        <strain evidence="2">cv. Punajuju</strain>
        <tissue evidence="1">Leaves</tissue>
    </source>
</reference>
<dbReference type="EMBL" id="CM042012">
    <property type="protein sequence ID" value="KAI3751118.1"/>
    <property type="molecule type" value="Genomic_DNA"/>
</dbReference>
<name>A0ACB9DWN8_CICIN</name>
<comment type="caution">
    <text evidence="1">The sequence shown here is derived from an EMBL/GenBank/DDBJ whole genome shotgun (WGS) entry which is preliminary data.</text>
</comment>
<organism evidence="1 2">
    <name type="scientific">Cichorium intybus</name>
    <name type="common">Chicory</name>
    <dbReference type="NCBI Taxonomy" id="13427"/>
    <lineage>
        <taxon>Eukaryota</taxon>
        <taxon>Viridiplantae</taxon>
        <taxon>Streptophyta</taxon>
        <taxon>Embryophyta</taxon>
        <taxon>Tracheophyta</taxon>
        <taxon>Spermatophyta</taxon>
        <taxon>Magnoliopsida</taxon>
        <taxon>eudicotyledons</taxon>
        <taxon>Gunneridae</taxon>
        <taxon>Pentapetalae</taxon>
        <taxon>asterids</taxon>
        <taxon>campanulids</taxon>
        <taxon>Asterales</taxon>
        <taxon>Asteraceae</taxon>
        <taxon>Cichorioideae</taxon>
        <taxon>Cichorieae</taxon>
        <taxon>Cichoriinae</taxon>
        <taxon>Cichorium</taxon>
    </lineage>
</organism>
<evidence type="ECO:0000313" key="1">
    <source>
        <dbReference type="EMBL" id="KAI3751118.1"/>
    </source>
</evidence>
<proteinExistence type="predicted"/>
<gene>
    <name evidence="1" type="ORF">L2E82_22164</name>
</gene>
<reference evidence="2" key="1">
    <citation type="journal article" date="2022" name="Mol. Ecol. Resour.">
        <title>The genomes of chicory, endive, great burdock and yacon provide insights into Asteraceae palaeo-polyploidization history and plant inulin production.</title>
        <authorList>
            <person name="Fan W."/>
            <person name="Wang S."/>
            <person name="Wang H."/>
            <person name="Wang A."/>
            <person name="Jiang F."/>
            <person name="Liu H."/>
            <person name="Zhao H."/>
            <person name="Xu D."/>
            <person name="Zhang Y."/>
        </authorList>
    </citation>
    <scope>NUCLEOTIDE SEQUENCE [LARGE SCALE GENOMIC DNA]</scope>
    <source>
        <strain evidence="2">cv. Punajuju</strain>
    </source>
</reference>
<evidence type="ECO:0000313" key="2">
    <source>
        <dbReference type="Proteomes" id="UP001055811"/>
    </source>
</evidence>
<accession>A0ACB9DWN8</accession>
<protein>
    <submittedName>
        <fullName evidence="1">Uncharacterized protein</fullName>
    </submittedName>
</protein>
<dbReference type="Proteomes" id="UP001055811">
    <property type="component" value="Linkage Group LG04"/>
</dbReference>
<keyword evidence="2" id="KW-1185">Reference proteome</keyword>